<evidence type="ECO:0000313" key="1">
    <source>
        <dbReference type="EMBL" id="OLS02240.1"/>
    </source>
</evidence>
<dbReference type="Proteomes" id="UP000186112">
    <property type="component" value="Unassembled WGS sequence"/>
</dbReference>
<proteinExistence type="predicted"/>
<dbReference type="EMBL" id="LTDM01000034">
    <property type="protein sequence ID" value="OLS02240.1"/>
    <property type="molecule type" value="Genomic_DNA"/>
</dbReference>
<name>A0A1U7M4R2_TISCR</name>
<accession>A0A1U7M4R2</accession>
<sequence length="126" mass="14458">MAKQATLADIIAKRKQGKMDKLQVKSYYSETLDMGIEIRKIPLGQYMDIVENLEEENSINGMNKLIYECCPLFREDAKEAMEVYEVAEPTDLPSAVLEDQLNEMKDIVEIINSFYGIDKIDSEIKN</sequence>
<reference evidence="1 2" key="1">
    <citation type="submission" date="2016-02" db="EMBL/GenBank/DDBJ databases">
        <title>Genome sequence of Tissierella creatinophila DSM 6911.</title>
        <authorList>
            <person name="Poehlein A."/>
            <person name="Daniel R."/>
        </authorList>
    </citation>
    <scope>NUCLEOTIDE SEQUENCE [LARGE SCALE GENOMIC DNA]</scope>
    <source>
        <strain evidence="1 2">DSM 6911</strain>
    </source>
</reference>
<dbReference type="AlphaFoldDB" id="A0A1U7M4R2"/>
<protein>
    <recommendedName>
        <fullName evidence="3">Phage XkdN-like protein</fullName>
    </recommendedName>
</protein>
<dbReference type="RefSeq" id="WP_075727254.1">
    <property type="nucleotide sequence ID" value="NZ_LTDM01000034.1"/>
</dbReference>
<comment type="caution">
    <text evidence="1">The sequence shown here is derived from an EMBL/GenBank/DDBJ whole genome shotgun (WGS) entry which is preliminary data.</text>
</comment>
<evidence type="ECO:0000313" key="2">
    <source>
        <dbReference type="Proteomes" id="UP000186112"/>
    </source>
</evidence>
<gene>
    <name evidence="1" type="ORF">TICRE_17920</name>
</gene>
<dbReference type="OrthoDB" id="1706884at2"/>
<keyword evidence="2" id="KW-1185">Reference proteome</keyword>
<organism evidence="1 2">
    <name type="scientific">Tissierella creatinophila DSM 6911</name>
    <dbReference type="NCBI Taxonomy" id="1123403"/>
    <lineage>
        <taxon>Bacteria</taxon>
        <taxon>Bacillati</taxon>
        <taxon>Bacillota</taxon>
        <taxon>Tissierellia</taxon>
        <taxon>Tissierellales</taxon>
        <taxon>Tissierellaceae</taxon>
        <taxon>Tissierella</taxon>
    </lineage>
</organism>
<evidence type="ECO:0008006" key="3">
    <source>
        <dbReference type="Google" id="ProtNLM"/>
    </source>
</evidence>